<evidence type="ECO:0000256" key="12">
    <source>
        <dbReference type="ARBA" id="ARBA00022840"/>
    </source>
</evidence>
<comment type="similarity">
    <text evidence="4">Belongs to the etk/wzc family.</text>
</comment>
<dbReference type="OrthoDB" id="9812433at2"/>
<comment type="similarity">
    <text evidence="2">Belongs to the CpsC/CapA family.</text>
</comment>
<dbReference type="AlphaFoldDB" id="A0A3N4Z5J3"/>
<name>A0A3N4Z5J3_9MICO</name>
<keyword evidence="21" id="KW-1185">Reference proteome</keyword>
<dbReference type="Gene3D" id="3.40.50.300">
    <property type="entry name" value="P-loop containing nucleotide triphosphate hydrolases"/>
    <property type="match status" value="1"/>
</dbReference>
<feature type="region of interest" description="Disordered" evidence="17">
    <location>
        <begin position="438"/>
        <end position="503"/>
    </location>
</feature>
<accession>A0A3N4Z5J3</accession>
<keyword evidence="7" id="KW-0997">Cell inner membrane</keyword>
<comment type="subcellular location">
    <subcellularLocation>
        <location evidence="1">Cell inner membrane</location>
        <topology evidence="1">Multi-pass membrane protein</topology>
    </subcellularLocation>
</comment>
<feature type="domain" description="AAA" evidence="19">
    <location>
        <begin position="269"/>
        <end position="386"/>
    </location>
</feature>
<dbReference type="FunFam" id="3.40.50.300:FF:000527">
    <property type="entry name" value="Tyrosine-protein kinase etk"/>
    <property type="match status" value="1"/>
</dbReference>
<evidence type="ECO:0000256" key="14">
    <source>
        <dbReference type="ARBA" id="ARBA00023136"/>
    </source>
</evidence>
<evidence type="ECO:0000256" key="4">
    <source>
        <dbReference type="ARBA" id="ARBA00008883"/>
    </source>
</evidence>
<evidence type="ECO:0000256" key="6">
    <source>
        <dbReference type="ARBA" id="ARBA00022475"/>
    </source>
</evidence>
<evidence type="ECO:0000256" key="10">
    <source>
        <dbReference type="ARBA" id="ARBA00022741"/>
    </source>
</evidence>
<keyword evidence="12" id="KW-0067">ATP-binding</keyword>
<dbReference type="InterPro" id="IPR005702">
    <property type="entry name" value="Wzc-like_C"/>
</dbReference>
<evidence type="ECO:0000256" key="17">
    <source>
        <dbReference type="SAM" id="MobiDB-lite"/>
    </source>
</evidence>
<gene>
    <name evidence="20" type="ORF">EDD32_0839</name>
</gene>
<dbReference type="PANTHER" id="PTHR32309:SF31">
    <property type="entry name" value="CAPSULAR EXOPOLYSACCHARIDE FAMILY"/>
    <property type="match status" value="1"/>
</dbReference>
<sequence length="503" mass="52842">MQFRDFLAILRSRWITIVLATLVVLGAATAATLSITPMYTASARVFFSAEAPSDDDGRTGGTYVITTSDLSTYLEVLNSPMVMDPIREDLGLQGVPFRVSAEIPGGTPILRITAVAPNPDQAAAVANAVGPQLASVAGRFSVLLASSGQDVETTAITPASPPSSPSSPDITRNLALGLLTGLVIGVGLALVRHGLDTKVRRESDVRALSDRPVLAHVPYDKASREQPLVMENDPHGLHAESVRRLRTNLLFVDVTTRKHSFVVTSALPGEGKTTTTINLAMAMADAGARVLLVDADLRNPSVARTMGLEGAAGLTTILLGRATVDDVVQQWRGTTLSVLPAGQVPPNPSELIASAAMESLFAELAQRHDFILIDSPPVVPVIDAVLLNRLTGGTLMVVAMERTTKKHLASALKSLATVDVKVAGFALNMVPTRGESSYYGYGRRAYGTPPETGPDPDTEVPRPGSATVPPVVAGRDDDGAAGEGTQGTSRTRRSSSAAGARRR</sequence>
<dbReference type="EC" id="2.7.10.2" evidence="5"/>
<dbReference type="Pfam" id="PF13614">
    <property type="entry name" value="AAA_31"/>
    <property type="match status" value="1"/>
</dbReference>
<evidence type="ECO:0000256" key="8">
    <source>
        <dbReference type="ARBA" id="ARBA00022679"/>
    </source>
</evidence>
<keyword evidence="13" id="KW-1133">Transmembrane helix</keyword>
<comment type="similarity">
    <text evidence="3">Belongs to the CpsD/CapB family.</text>
</comment>
<dbReference type="InterPro" id="IPR025669">
    <property type="entry name" value="AAA_dom"/>
</dbReference>
<evidence type="ECO:0000256" key="16">
    <source>
        <dbReference type="ARBA" id="ARBA00051245"/>
    </source>
</evidence>
<evidence type="ECO:0000313" key="21">
    <source>
        <dbReference type="Proteomes" id="UP000280726"/>
    </source>
</evidence>
<keyword evidence="11" id="KW-0418">Kinase</keyword>
<dbReference type="GO" id="GO:0004715">
    <property type="term" value="F:non-membrane spanning protein tyrosine kinase activity"/>
    <property type="evidence" value="ECO:0007669"/>
    <property type="project" value="UniProtKB-EC"/>
</dbReference>
<evidence type="ECO:0000256" key="15">
    <source>
        <dbReference type="ARBA" id="ARBA00023137"/>
    </source>
</evidence>
<feature type="compositionally biased region" description="Low complexity" evidence="17">
    <location>
        <begin position="486"/>
        <end position="503"/>
    </location>
</feature>
<dbReference type="PANTHER" id="PTHR32309">
    <property type="entry name" value="TYROSINE-PROTEIN KINASE"/>
    <property type="match status" value="1"/>
</dbReference>
<evidence type="ECO:0000256" key="5">
    <source>
        <dbReference type="ARBA" id="ARBA00011903"/>
    </source>
</evidence>
<keyword evidence="8" id="KW-0808">Transferase</keyword>
<reference evidence="20 21" key="1">
    <citation type="submission" date="2018-11" db="EMBL/GenBank/DDBJ databases">
        <title>Sequencing the genomes of 1000 actinobacteria strains.</title>
        <authorList>
            <person name="Klenk H.-P."/>
        </authorList>
    </citation>
    <scope>NUCLEOTIDE SEQUENCE [LARGE SCALE GENOMIC DNA]</scope>
    <source>
        <strain evidence="20 21">DSM 14418</strain>
    </source>
</reference>
<dbReference type="Proteomes" id="UP000280726">
    <property type="component" value="Unassembled WGS sequence"/>
</dbReference>
<comment type="caution">
    <text evidence="20">The sequence shown here is derived from an EMBL/GenBank/DDBJ whole genome shotgun (WGS) entry which is preliminary data.</text>
</comment>
<keyword evidence="6" id="KW-1003">Cell membrane</keyword>
<evidence type="ECO:0000256" key="9">
    <source>
        <dbReference type="ARBA" id="ARBA00022692"/>
    </source>
</evidence>
<evidence type="ECO:0000259" key="18">
    <source>
        <dbReference type="Pfam" id="PF02706"/>
    </source>
</evidence>
<dbReference type="EMBL" id="RKRA01000001">
    <property type="protein sequence ID" value="RPF26400.1"/>
    <property type="molecule type" value="Genomic_DNA"/>
</dbReference>
<evidence type="ECO:0000313" key="20">
    <source>
        <dbReference type="EMBL" id="RPF26400.1"/>
    </source>
</evidence>
<evidence type="ECO:0000256" key="1">
    <source>
        <dbReference type="ARBA" id="ARBA00004429"/>
    </source>
</evidence>
<evidence type="ECO:0000256" key="2">
    <source>
        <dbReference type="ARBA" id="ARBA00006683"/>
    </source>
</evidence>
<keyword evidence="9" id="KW-0812">Transmembrane</keyword>
<dbReference type="Pfam" id="PF02706">
    <property type="entry name" value="Wzz"/>
    <property type="match status" value="1"/>
</dbReference>
<proteinExistence type="inferred from homology"/>
<evidence type="ECO:0000256" key="7">
    <source>
        <dbReference type="ARBA" id="ARBA00022519"/>
    </source>
</evidence>
<keyword evidence="10" id="KW-0547">Nucleotide-binding</keyword>
<dbReference type="SUPFAM" id="SSF52540">
    <property type="entry name" value="P-loop containing nucleoside triphosphate hydrolases"/>
    <property type="match status" value="1"/>
</dbReference>
<dbReference type="CDD" id="cd05387">
    <property type="entry name" value="BY-kinase"/>
    <property type="match status" value="1"/>
</dbReference>
<dbReference type="NCBIfam" id="TIGR01007">
    <property type="entry name" value="eps_fam"/>
    <property type="match status" value="1"/>
</dbReference>
<comment type="catalytic activity">
    <reaction evidence="16">
        <text>L-tyrosyl-[protein] + ATP = O-phospho-L-tyrosyl-[protein] + ADP + H(+)</text>
        <dbReference type="Rhea" id="RHEA:10596"/>
        <dbReference type="Rhea" id="RHEA-COMP:10136"/>
        <dbReference type="Rhea" id="RHEA-COMP:20101"/>
        <dbReference type="ChEBI" id="CHEBI:15378"/>
        <dbReference type="ChEBI" id="CHEBI:30616"/>
        <dbReference type="ChEBI" id="CHEBI:46858"/>
        <dbReference type="ChEBI" id="CHEBI:61978"/>
        <dbReference type="ChEBI" id="CHEBI:456216"/>
        <dbReference type="EC" id="2.7.10.2"/>
    </reaction>
</comment>
<dbReference type="RefSeq" id="WP_123914911.1">
    <property type="nucleotide sequence ID" value="NZ_RKRA01000001.1"/>
</dbReference>
<dbReference type="InterPro" id="IPR003856">
    <property type="entry name" value="LPS_length_determ_N"/>
</dbReference>
<protein>
    <recommendedName>
        <fullName evidence="5">non-specific protein-tyrosine kinase</fullName>
        <ecNumber evidence="5">2.7.10.2</ecNumber>
    </recommendedName>
</protein>
<dbReference type="GO" id="GO:0005886">
    <property type="term" value="C:plasma membrane"/>
    <property type="evidence" value="ECO:0007669"/>
    <property type="project" value="UniProtKB-SubCell"/>
</dbReference>
<dbReference type="InterPro" id="IPR027417">
    <property type="entry name" value="P-loop_NTPase"/>
</dbReference>
<dbReference type="GO" id="GO:0005524">
    <property type="term" value="F:ATP binding"/>
    <property type="evidence" value="ECO:0007669"/>
    <property type="project" value="UniProtKB-KW"/>
</dbReference>
<keyword evidence="15" id="KW-0829">Tyrosine-protein kinase</keyword>
<evidence type="ECO:0000256" key="13">
    <source>
        <dbReference type="ARBA" id="ARBA00022989"/>
    </source>
</evidence>
<dbReference type="GO" id="GO:0042802">
    <property type="term" value="F:identical protein binding"/>
    <property type="evidence" value="ECO:0007669"/>
    <property type="project" value="UniProtKB-ARBA"/>
</dbReference>
<feature type="domain" description="Polysaccharide chain length determinant N-terminal" evidence="18">
    <location>
        <begin position="4"/>
        <end position="88"/>
    </location>
</feature>
<organism evidence="20 21">
    <name type="scientific">Georgenia muralis</name>
    <dbReference type="NCBI Taxonomy" id="154117"/>
    <lineage>
        <taxon>Bacteria</taxon>
        <taxon>Bacillati</taxon>
        <taxon>Actinomycetota</taxon>
        <taxon>Actinomycetes</taxon>
        <taxon>Micrococcales</taxon>
        <taxon>Bogoriellaceae</taxon>
        <taxon>Georgenia</taxon>
    </lineage>
</organism>
<evidence type="ECO:0000256" key="11">
    <source>
        <dbReference type="ARBA" id="ARBA00022777"/>
    </source>
</evidence>
<evidence type="ECO:0000259" key="19">
    <source>
        <dbReference type="Pfam" id="PF13614"/>
    </source>
</evidence>
<keyword evidence="14" id="KW-0472">Membrane</keyword>
<dbReference type="InterPro" id="IPR050445">
    <property type="entry name" value="Bact_polysacc_biosynth/exp"/>
</dbReference>
<evidence type="ECO:0000256" key="3">
    <source>
        <dbReference type="ARBA" id="ARBA00007316"/>
    </source>
</evidence>
<feature type="compositionally biased region" description="Low complexity" evidence="17">
    <location>
        <begin position="438"/>
        <end position="450"/>
    </location>
</feature>